<reference evidence="1" key="1">
    <citation type="submission" date="2024-07" db="EMBL/GenBank/DDBJ databases">
        <title>A survey of Mimosa microsymbionts across Brazilian biomes reveals a high diversity of Paraburkholderia nodulating endemic species, but also that Cupriavidus is common as a symbiont of widespread species.</title>
        <authorList>
            <person name="Rouws L."/>
            <person name="Barauna A."/>
            <person name="Beukes C."/>
            <person name="Rouws J.R.C."/>
            <person name="De Faria S.M."/>
            <person name="Gross E."/>
            <person name="Bueno Dos Reis Junior F."/>
            <person name="Simon M.F."/>
            <person name="Maluk M."/>
            <person name="Odee D.W."/>
            <person name="Kenicer G."/>
            <person name="Young J.P.W."/>
            <person name="Reis V.M."/>
            <person name="Zilli J."/>
            <person name="James E.K."/>
        </authorList>
    </citation>
    <scope>NUCLEOTIDE SEQUENCE</scope>
    <source>
        <strain evidence="1">EG181B</strain>
    </source>
</reference>
<dbReference type="Proteomes" id="UP001558850">
    <property type="component" value="Unassembled WGS sequence"/>
</dbReference>
<dbReference type="EMBL" id="JBFRCH010000024">
    <property type="protein sequence ID" value="MEX3935875.1"/>
    <property type="molecule type" value="Genomic_DNA"/>
</dbReference>
<accession>A0ACC6U845</accession>
<sequence>MSTTKPGCECDCCTGVSAQTPATVTNRPGLSSLAYRVGTWAKFRNSMLDALSSTGRLTALKTRSDDDFTIALLDSFAVVCDILTFYSERSANEHYLGTATDPVSVRELAKLVGYRLAPGVAASVPLALTVQAPAAVAAGTALSGPQPVLVPPVVPVVAGLQAQSVPGPGEQPVTFETIAPIEARASWNALRVRTARALAADPANASAGHLSLAGLAGSVQAGDWLLVVVSNAGGVLATGVNRVAQVNTDNATQTTVVTFDNRGGAPVLAGDPTTAAPALGGTLGDAALARSVKGVVWSDQAELVAQARKLQWPLQQLEDNLNALNASPPTPIVQAFRLGVRAALFGHNAPLFATLPKFLTISGVYSDSVLANWDSPRATIGSDPSRSPGWISLDQTYPALVAGGWVVLQGESGNPLVMAIGASRQVSRTGFMLSSKITQLEPLNAPASLGAFVIRTTTVLGSTDRFTVAAEPVSDPVSGSTLRLASAQLGLRVGQQIAITGAALDQSRRLVSEVRTIMSVALVDGYTTLGLDLDLAHQYDAASVTINANVAPATEGASKSEILGSGNGVATWQRFTLKQTPLTYVSAPTPSGVASTLSVRVNGARWSEVPWLATQGPTAAVFATAVDANGNTMVQFGDGADSGARLPSGQNNVTATYRQGLGVAGNVAAGRITTLLTRPAGLQGVINPVEASGGGDPESLESGRLNAPMNVRALDRIVSLEDVGDFARASAAIAKAQAVWAWDGRRQVACVTVAGTGGAPLDASSAQFAHLLGAMNAATDGTVPIVLCSYVPRVFTVGATLTVDPALDADAVVAAAKSALRAAFGFDARSFMQPVQASEVIDVLQNVPGVIALTLDALRVAGGAATGASTPMLLTVSTCASAGSLRAMPPQLVAGKLAGAELLMLDSGPLPAVVHT</sequence>
<evidence type="ECO:0000313" key="1">
    <source>
        <dbReference type="EMBL" id="MEX3935875.1"/>
    </source>
</evidence>
<evidence type="ECO:0000313" key="2">
    <source>
        <dbReference type="Proteomes" id="UP001558850"/>
    </source>
</evidence>
<name>A0ACC6U845_9BURK</name>
<organism evidence="1 2">
    <name type="scientific">Paraburkholderia phymatum</name>
    <dbReference type="NCBI Taxonomy" id="148447"/>
    <lineage>
        <taxon>Bacteria</taxon>
        <taxon>Pseudomonadati</taxon>
        <taxon>Pseudomonadota</taxon>
        <taxon>Betaproteobacteria</taxon>
        <taxon>Burkholderiales</taxon>
        <taxon>Burkholderiaceae</taxon>
        <taxon>Paraburkholderia</taxon>
    </lineage>
</organism>
<comment type="caution">
    <text evidence="1">The sequence shown here is derived from an EMBL/GenBank/DDBJ whole genome shotgun (WGS) entry which is preliminary data.</text>
</comment>
<gene>
    <name evidence="1" type="ORF">AB4Y32_29475</name>
</gene>
<keyword evidence="2" id="KW-1185">Reference proteome</keyword>
<protein>
    <submittedName>
        <fullName evidence="1">Baseplate J/gp47 family protein</fullName>
    </submittedName>
</protein>
<proteinExistence type="predicted"/>